<dbReference type="InterPro" id="IPR018060">
    <property type="entry name" value="HTH_AraC"/>
</dbReference>
<dbReference type="PROSITE" id="PS00041">
    <property type="entry name" value="HTH_ARAC_FAMILY_1"/>
    <property type="match status" value="1"/>
</dbReference>
<dbReference type="Pfam" id="PF12833">
    <property type="entry name" value="HTH_18"/>
    <property type="match status" value="1"/>
</dbReference>
<dbReference type="GO" id="GO:0043565">
    <property type="term" value="F:sequence-specific DNA binding"/>
    <property type="evidence" value="ECO:0007669"/>
    <property type="project" value="InterPro"/>
</dbReference>
<dbReference type="SUPFAM" id="SSF51182">
    <property type="entry name" value="RmlC-like cupins"/>
    <property type="match status" value="1"/>
</dbReference>
<protein>
    <submittedName>
        <fullName evidence="5">AraC-like DNA-binding protein/mannose-6-phosphate isomerase-like protein (Cupin superfamily)</fullName>
    </submittedName>
</protein>
<evidence type="ECO:0000256" key="2">
    <source>
        <dbReference type="ARBA" id="ARBA00023125"/>
    </source>
</evidence>
<dbReference type="EMBL" id="JACHFW010000005">
    <property type="protein sequence ID" value="MBB5264588.1"/>
    <property type="molecule type" value="Genomic_DNA"/>
</dbReference>
<dbReference type="InterPro" id="IPR020449">
    <property type="entry name" value="Tscrpt_reg_AraC-type_HTH"/>
</dbReference>
<keyword evidence="1" id="KW-0805">Transcription regulation</keyword>
<dbReference type="InterPro" id="IPR018062">
    <property type="entry name" value="HTH_AraC-typ_CS"/>
</dbReference>
<dbReference type="SMART" id="SM00342">
    <property type="entry name" value="HTH_ARAC"/>
    <property type="match status" value="1"/>
</dbReference>
<dbReference type="InterPro" id="IPR011051">
    <property type="entry name" value="RmlC_Cupin_sf"/>
</dbReference>
<keyword evidence="3" id="KW-0804">Transcription</keyword>
<dbReference type="PROSITE" id="PS51257">
    <property type="entry name" value="PROKAR_LIPOPROTEIN"/>
    <property type="match status" value="1"/>
</dbReference>
<dbReference type="PRINTS" id="PR00032">
    <property type="entry name" value="HTHARAC"/>
</dbReference>
<dbReference type="GO" id="GO:0003700">
    <property type="term" value="F:DNA-binding transcription factor activity"/>
    <property type="evidence" value="ECO:0007669"/>
    <property type="project" value="InterPro"/>
</dbReference>
<keyword evidence="5" id="KW-0413">Isomerase</keyword>
<dbReference type="Proteomes" id="UP000543642">
    <property type="component" value="Unassembled WGS sequence"/>
</dbReference>
<dbReference type="RefSeq" id="WP_183773283.1">
    <property type="nucleotide sequence ID" value="NZ_CAWVEG010000173.1"/>
</dbReference>
<dbReference type="AlphaFoldDB" id="A0A7W8HAT9"/>
<gene>
    <name evidence="5" type="ORF">HNP82_001715</name>
</gene>
<feature type="domain" description="HTH araC/xylS-type" evidence="4">
    <location>
        <begin position="197"/>
        <end position="295"/>
    </location>
</feature>
<dbReference type="GO" id="GO:0016853">
    <property type="term" value="F:isomerase activity"/>
    <property type="evidence" value="ECO:0007669"/>
    <property type="project" value="UniProtKB-KW"/>
</dbReference>
<keyword evidence="2 5" id="KW-0238">DNA-binding</keyword>
<evidence type="ECO:0000313" key="5">
    <source>
        <dbReference type="EMBL" id="MBB5264588.1"/>
    </source>
</evidence>
<name>A0A7W8HAT9_9FIRM</name>
<reference evidence="5 6" key="1">
    <citation type="submission" date="2020-08" db="EMBL/GenBank/DDBJ databases">
        <title>Genomic Encyclopedia of Type Strains, Phase IV (KMG-IV): sequencing the most valuable type-strain genomes for metagenomic binning, comparative biology and taxonomic classification.</title>
        <authorList>
            <person name="Goeker M."/>
        </authorList>
    </citation>
    <scope>NUCLEOTIDE SEQUENCE [LARGE SCALE GENOMIC DNA]</scope>
    <source>
        <strain evidence="5 6">DSM 106146</strain>
    </source>
</reference>
<accession>A0A7W8HAT9</accession>
<dbReference type="Gene3D" id="2.60.120.10">
    <property type="entry name" value="Jelly Rolls"/>
    <property type="match status" value="1"/>
</dbReference>
<dbReference type="CDD" id="cd02208">
    <property type="entry name" value="cupin_RmlC-like"/>
    <property type="match status" value="1"/>
</dbReference>
<evidence type="ECO:0000259" key="4">
    <source>
        <dbReference type="PROSITE" id="PS01124"/>
    </source>
</evidence>
<dbReference type="InterPro" id="IPR009057">
    <property type="entry name" value="Homeodomain-like_sf"/>
</dbReference>
<evidence type="ECO:0000313" key="6">
    <source>
        <dbReference type="Proteomes" id="UP000543642"/>
    </source>
</evidence>
<proteinExistence type="predicted"/>
<keyword evidence="6" id="KW-1185">Reference proteome</keyword>
<dbReference type="PROSITE" id="PS01124">
    <property type="entry name" value="HTH_ARAC_FAMILY_2"/>
    <property type="match status" value="1"/>
</dbReference>
<evidence type="ECO:0000256" key="3">
    <source>
        <dbReference type="ARBA" id="ARBA00023163"/>
    </source>
</evidence>
<dbReference type="PANTHER" id="PTHR43280">
    <property type="entry name" value="ARAC-FAMILY TRANSCRIPTIONAL REGULATOR"/>
    <property type="match status" value="1"/>
</dbReference>
<dbReference type="InterPro" id="IPR014710">
    <property type="entry name" value="RmlC-like_jellyroll"/>
</dbReference>
<dbReference type="Gene3D" id="1.10.10.60">
    <property type="entry name" value="Homeodomain-like"/>
    <property type="match status" value="2"/>
</dbReference>
<organism evidence="5 6">
    <name type="scientific">Catenibacillus scindens</name>
    <dbReference type="NCBI Taxonomy" id="673271"/>
    <lineage>
        <taxon>Bacteria</taxon>
        <taxon>Bacillati</taxon>
        <taxon>Bacillota</taxon>
        <taxon>Clostridia</taxon>
        <taxon>Lachnospirales</taxon>
        <taxon>Lachnospiraceae</taxon>
        <taxon>Catenibacillus</taxon>
    </lineage>
</organism>
<dbReference type="PANTHER" id="PTHR43280:SF28">
    <property type="entry name" value="HTH-TYPE TRANSCRIPTIONAL ACTIVATOR RHAS"/>
    <property type="match status" value="1"/>
</dbReference>
<sequence>MDSTLKENVPHGTPQKPMAAMHFQVPAGSACPDHFFVRRHWHDNVEMIKILRGTFKVEIDLEEDFLEPGDICIVGGGKLHQLRGFTPGSIHDVFLFHPGLLSFAYNDGFQEEVLAPWLEQKLCFPQVIRKNSAEYKFYGRYVSELIDLGLEAGEDWYFRCKMKLLDFLYQGWKGGYLLKKAGSPLSPGEREMIDRYKRTVSFIEEHFSKKLTLDDIAGAARCSSPYLCRFFKNMSGYSPVEYLIFYRVHQAAAMLEETTKNILEISMDCGFDNTSYFIRKFRQIMGMTPGQYRKTGRVK</sequence>
<dbReference type="SUPFAM" id="SSF46689">
    <property type="entry name" value="Homeodomain-like"/>
    <property type="match status" value="2"/>
</dbReference>
<comment type="caution">
    <text evidence="5">The sequence shown here is derived from an EMBL/GenBank/DDBJ whole genome shotgun (WGS) entry which is preliminary data.</text>
</comment>
<evidence type="ECO:0000256" key="1">
    <source>
        <dbReference type="ARBA" id="ARBA00023015"/>
    </source>
</evidence>